<dbReference type="AlphaFoldDB" id="A0A699Z9M3"/>
<evidence type="ECO:0000313" key="2">
    <source>
        <dbReference type="Proteomes" id="UP000485058"/>
    </source>
</evidence>
<accession>A0A699Z9M3</accession>
<sequence>MGQHATGWAVAQDPSPNGSACNGLGCSPSPCALGNGPWQMPQPSKLWDAMWLFCDGCSAVVGSRPLWGLRKMGYIVGG</sequence>
<keyword evidence="2" id="KW-1185">Reference proteome</keyword>
<dbReference type="Proteomes" id="UP000485058">
    <property type="component" value="Unassembled WGS sequence"/>
</dbReference>
<name>A0A699Z9M3_HAELA</name>
<evidence type="ECO:0000313" key="1">
    <source>
        <dbReference type="EMBL" id="GFH15534.1"/>
    </source>
</evidence>
<protein>
    <submittedName>
        <fullName evidence="1">Uncharacterized protein</fullName>
    </submittedName>
</protein>
<organism evidence="1 2">
    <name type="scientific">Haematococcus lacustris</name>
    <name type="common">Green alga</name>
    <name type="synonym">Haematococcus pluvialis</name>
    <dbReference type="NCBI Taxonomy" id="44745"/>
    <lineage>
        <taxon>Eukaryota</taxon>
        <taxon>Viridiplantae</taxon>
        <taxon>Chlorophyta</taxon>
        <taxon>core chlorophytes</taxon>
        <taxon>Chlorophyceae</taxon>
        <taxon>CS clade</taxon>
        <taxon>Chlamydomonadales</taxon>
        <taxon>Haematococcaceae</taxon>
        <taxon>Haematococcus</taxon>
    </lineage>
</organism>
<reference evidence="1 2" key="1">
    <citation type="submission" date="2020-02" db="EMBL/GenBank/DDBJ databases">
        <title>Draft genome sequence of Haematococcus lacustris strain NIES-144.</title>
        <authorList>
            <person name="Morimoto D."/>
            <person name="Nakagawa S."/>
            <person name="Yoshida T."/>
            <person name="Sawayama S."/>
        </authorList>
    </citation>
    <scope>NUCLEOTIDE SEQUENCE [LARGE SCALE GENOMIC DNA]</scope>
    <source>
        <strain evidence="1 2">NIES-144</strain>
    </source>
</reference>
<dbReference type="EMBL" id="BLLF01000864">
    <property type="protein sequence ID" value="GFH15534.1"/>
    <property type="molecule type" value="Genomic_DNA"/>
</dbReference>
<gene>
    <name evidence="1" type="ORF">HaLaN_11775</name>
</gene>
<proteinExistence type="predicted"/>
<comment type="caution">
    <text evidence="1">The sequence shown here is derived from an EMBL/GenBank/DDBJ whole genome shotgun (WGS) entry which is preliminary data.</text>
</comment>